<dbReference type="Gene3D" id="3.40.630.30">
    <property type="match status" value="1"/>
</dbReference>
<dbReference type="PANTHER" id="PTHR13947:SF37">
    <property type="entry name" value="LD18367P"/>
    <property type="match status" value="1"/>
</dbReference>
<dbReference type="EMBL" id="CP031092">
    <property type="protein sequence ID" value="AXF56889.1"/>
    <property type="molecule type" value="Genomic_DNA"/>
</dbReference>
<reference evidence="3 4" key="1">
    <citation type="journal article" date="2018" name="J. Microbiol.">
        <title>Salicibibacter kimchii gen. nov., sp. nov., a moderately halophilic and alkalitolerant bacterium in the family Bacillaceae, isolated from kimchi.</title>
        <authorList>
            <person name="Jang J.Y."/>
            <person name="Oh Y.J."/>
            <person name="Lim S.K."/>
            <person name="Park H.K."/>
            <person name="Lee C."/>
            <person name="Kim J.Y."/>
            <person name="Lee M.A."/>
            <person name="Choi H.J."/>
        </authorList>
    </citation>
    <scope>NUCLEOTIDE SEQUENCE [LARGE SCALE GENOMIC DNA]</scope>
    <source>
        <strain evidence="3 4">NKC1-1</strain>
    </source>
</reference>
<keyword evidence="1 3" id="KW-0808">Transferase</keyword>
<evidence type="ECO:0000313" key="4">
    <source>
        <dbReference type="Proteomes" id="UP000252100"/>
    </source>
</evidence>
<evidence type="ECO:0000256" key="1">
    <source>
        <dbReference type="ARBA" id="ARBA00022679"/>
    </source>
</evidence>
<dbReference type="AlphaFoldDB" id="A0A345C108"/>
<protein>
    <submittedName>
        <fullName evidence="3">GNAT family N-acetyltransferase</fullName>
    </submittedName>
</protein>
<name>A0A345C108_9BACI</name>
<dbReference type="PROSITE" id="PS51186">
    <property type="entry name" value="GNAT"/>
    <property type="match status" value="1"/>
</dbReference>
<feature type="domain" description="N-acetyltransferase" evidence="2">
    <location>
        <begin position="1"/>
        <end position="138"/>
    </location>
</feature>
<dbReference type="InterPro" id="IPR016181">
    <property type="entry name" value="Acyl_CoA_acyltransferase"/>
</dbReference>
<keyword evidence="4" id="KW-1185">Reference proteome</keyword>
<dbReference type="Proteomes" id="UP000252100">
    <property type="component" value="Chromosome"/>
</dbReference>
<dbReference type="RefSeq" id="WP_114374216.1">
    <property type="nucleotide sequence ID" value="NZ_CP031092.1"/>
</dbReference>
<organism evidence="3 4">
    <name type="scientific">Salicibibacter kimchii</name>
    <dbReference type="NCBI Taxonomy" id="2099786"/>
    <lineage>
        <taxon>Bacteria</taxon>
        <taxon>Bacillati</taxon>
        <taxon>Bacillota</taxon>
        <taxon>Bacilli</taxon>
        <taxon>Bacillales</taxon>
        <taxon>Bacillaceae</taxon>
        <taxon>Salicibibacter</taxon>
    </lineage>
</organism>
<gene>
    <name evidence="3" type="ORF">DT065_13340</name>
</gene>
<accession>A0A345C108</accession>
<dbReference type="Pfam" id="PF00583">
    <property type="entry name" value="Acetyltransf_1"/>
    <property type="match status" value="1"/>
</dbReference>
<dbReference type="OrthoDB" id="162775at2"/>
<dbReference type="CDD" id="cd04301">
    <property type="entry name" value="NAT_SF"/>
    <property type="match status" value="1"/>
</dbReference>
<proteinExistence type="predicted"/>
<dbReference type="SUPFAM" id="SSF55729">
    <property type="entry name" value="Acyl-CoA N-acyltransferases (Nat)"/>
    <property type="match status" value="1"/>
</dbReference>
<dbReference type="PANTHER" id="PTHR13947">
    <property type="entry name" value="GNAT FAMILY N-ACETYLTRANSFERASE"/>
    <property type="match status" value="1"/>
</dbReference>
<evidence type="ECO:0000259" key="2">
    <source>
        <dbReference type="PROSITE" id="PS51186"/>
    </source>
</evidence>
<dbReference type="InterPro" id="IPR000182">
    <property type="entry name" value="GNAT_dom"/>
</dbReference>
<dbReference type="InterPro" id="IPR050769">
    <property type="entry name" value="NAT_camello-type"/>
</dbReference>
<dbReference type="KEGG" id="rue:DT065_13340"/>
<dbReference type="GO" id="GO:0008080">
    <property type="term" value="F:N-acetyltransferase activity"/>
    <property type="evidence" value="ECO:0007669"/>
    <property type="project" value="InterPro"/>
</dbReference>
<sequence length="152" mass="17504">MDYKVEECTNIEDIPMRLLLDADPEEKMIEAYIHRGRSFLMYHEGEVIGVYVLLATRPNTVEIMNIALTKAMQGKGLGEQLLRHALETSRKLGYRIVEIGTGSTGMSQLYLYQKCGFRMVGVEVDYFLRNYSMPLYENGLRIRDMVRLSQAL</sequence>
<evidence type="ECO:0000313" key="3">
    <source>
        <dbReference type="EMBL" id="AXF56889.1"/>
    </source>
</evidence>